<evidence type="ECO:0000256" key="1">
    <source>
        <dbReference type="SAM" id="SignalP"/>
    </source>
</evidence>
<dbReference type="EMBL" id="KZ452027">
    <property type="protein sequence ID" value="PKA50241.1"/>
    <property type="molecule type" value="Genomic_DNA"/>
</dbReference>
<proteinExistence type="predicted"/>
<name>A0A2I0A3W8_9ASPA</name>
<protein>
    <submittedName>
        <fullName evidence="2">Uncharacterized protein</fullName>
    </submittedName>
</protein>
<gene>
    <name evidence="2" type="ORF">AXF42_Ash017835</name>
</gene>
<dbReference type="Proteomes" id="UP000236161">
    <property type="component" value="Unassembled WGS sequence"/>
</dbReference>
<feature type="signal peptide" evidence="1">
    <location>
        <begin position="1"/>
        <end position="36"/>
    </location>
</feature>
<dbReference type="AlphaFoldDB" id="A0A2I0A3W8"/>
<keyword evidence="1" id="KW-0732">Signal</keyword>
<evidence type="ECO:0000313" key="3">
    <source>
        <dbReference type="Proteomes" id="UP000236161"/>
    </source>
</evidence>
<organism evidence="2 3">
    <name type="scientific">Apostasia shenzhenica</name>
    <dbReference type="NCBI Taxonomy" id="1088818"/>
    <lineage>
        <taxon>Eukaryota</taxon>
        <taxon>Viridiplantae</taxon>
        <taxon>Streptophyta</taxon>
        <taxon>Embryophyta</taxon>
        <taxon>Tracheophyta</taxon>
        <taxon>Spermatophyta</taxon>
        <taxon>Magnoliopsida</taxon>
        <taxon>Liliopsida</taxon>
        <taxon>Asparagales</taxon>
        <taxon>Orchidaceae</taxon>
        <taxon>Apostasioideae</taxon>
        <taxon>Apostasia</taxon>
    </lineage>
</organism>
<evidence type="ECO:0000313" key="2">
    <source>
        <dbReference type="EMBL" id="PKA50241.1"/>
    </source>
</evidence>
<keyword evidence="3" id="KW-1185">Reference proteome</keyword>
<accession>A0A2I0A3W8</accession>
<sequence length="155" mass="17178">MIISTPTRFFVLMASGFLLWISCLALILFLLSAAVASEPANPFAPSGRVPADLMAGMREMLEDNWENPGIGPVVVSVVNSARARKWTEKFNGGNMPVSELFVFRRLVYVRKAEEGGGANHIDYTIAVGEGTLKVRMRRLGTTIDFLKWRYVGPTR</sequence>
<reference evidence="2 3" key="1">
    <citation type="journal article" date="2017" name="Nature">
        <title>The Apostasia genome and the evolution of orchids.</title>
        <authorList>
            <person name="Zhang G.Q."/>
            <person name="Liu K.W."/>
            <person name="Li Z."/>
            <person name="Lohaus R."/>
            <person name="Hsiao Y.Y."/>
            <person name="Niu S.C."/>
            <person name="Wang J.Y."/>
            <person name="Lin Y.C."/>
            <person name="Xu Q."/>
            <person name="Chen L.J."/>
            <person name="Yoshida K."/>
            <person name="Fujiwara S."/>
            <person name="Wang Z.W."/>
            <person name="Zhang Y.Q."/>
            <person name="Mitsuda N."/>
            <person name="Wang M."/>
            <person name="Liu G.H."/>
            <person name="Pecoraro L."/>
            <person name="Huang H.X."/>
            <person name="Xiao X.J."/>
            <person name="Lin M."/>
            <person name="Wu X.Y."/>
            <person name="Wu W.L."/>
            <person name="Chen Y.Y."/>
            <person name="Chang S.B."/>
            <person name="Sakamoto S."/>
            <person name="Ohme-Takagi M."/>
            <person name="Yagi M."/>
            <person name="Zeng S.J."/>
            <person name="Shen C.Y."/>
            <person name="Yeh C.M."/>
            <person name="Luo Y.B."/>
            <person name="Tsai W.C."/>
            <person name="Van de Peer Y."/>
            <person name="Liu Z.J."/>
        </authorList>
    </citation>
    <scope>NUCLEOTIDE SEQUENCE [LARGE SCALE GENOMIC DNA]</scope>
    <source>
        <strain evidence="3">cv. Shenzhen</strain>
        <tissue evidence="2">Stem</tissue>
    </source>
</reference>
<feature type="chain" id="PRO_5014180495" evidence="1">
    <location>
        <begin position="37"/>
        <end position="155"/>
    </location>
</feature>